<name>A0A8T2TFY7_CERRI</name>
<organism evidence="7 8">
    <name type="scientific">Ceratopteris richardii</name>
    <name type="common">Triangle waterfern</name>
    <dbReference type="NCBI Taxonomy" id="49495"/>
    <lineage>
        <taxon>Eukaryota</taxon>
        <taxon>Viridiplantae</taxon>
        <taxon>Streptophyta</taxon>
        <taxon>Embryophyta</taxon>
        <taxon>Tracheophyta</taxon>
        <taxon>Polypodiopsida</taxon>
        <taxon>Polypodiidae</taxon>
        <taxon>Polypodiales</taxon>
        <taxon>Pteridineae</taxon>
        <taxon>Pteridaceae</taxon>
        <taxon>Parkerioideae</taxon>
        <taxon>Ceratopteris</taxon>
    </lineage>
</organism>
<evidence type="ECO:0000256" key="2">
    <source>
        <dbReference type="ARBA" id="ARBA00022692"/>
    </source>
</evidence>
<evidence type="ECO:0000256" key="3">
    <source>
        <dbReference type="ARBA" id="ARBA00022796"/>
    </source>
</evidence>
<keyword evidence="6" id="KW-0813">Transport</keyword>
<feature type="transmembrane region" description="Helical" evidence="6">
    <location>
        <begin position="97"/>
        <end position="118"/>
    </location>
</feature>
<comment type="similarity">
    <text evidence="1 6">Belongs to the copper transporter (Ctr) (TC 1.A.56) family. SLC31A subfamily.</text>
</comment>
<dbReference type="EMBL" id="CM035418">
    <property type="protein sequence ID" value="KAH7421512.1"/>
    <property type="molecule type" value="Genomic_DNA"/>
</dbReference>
<keyword evidence="5 6" id="KW-0472">Membrane</keyword>
<protein>
    <recommendedName>
        <fullName evidence="6">Copper transport protein</fullName>
    </recommendedName>
</protein>
<evidence type="ECO:0000313" key="7">
    <source>
        <dbReference type="EMBL" id="KAH7421512.1"/>
    </source>
</evidence>
<proteinExistence type="inferred from homology"/>
<keyword evidence="2 6" id="KW-0812">Transmembrane</keyword>
<comment type="caution">
    <text evidence="7">The sequence shown here is derived from an EMBL/GenBank/DDBJ whole genome shotgun (WGS) entry which is preliminary data.</text>
</comment>
<feature type="transmembrane region" description="Helical" evidence="6">
    <location>
        <begin position="124"/>
        <end position="143"/>
    </location>
</feature>
<evidence type="ECO:0000256" key="5">
    <source>
        <dbReference type="ARBA" id="ARBA00023136"/>
    </source>
</evidence>
<evidence type="ECO:0000313" key="8">
    <source>
        <dbReference type="Proteomes" id="UP000825935"/>
    </source>
</evidence>
<dbReference type="AlphaFoldDB" id="A0A8T2TFY7"/>
<keyword evidence="3 6" id="KW-0187">Copper transport</keyword>
<accession>A0A8T2TFY7</accession>
<dbReference type="Proteomes" id="UP000825935">
    <property type="component" value="Chromosome 13"/>
</dbReference>
<keyword evidence="8" id="KW-1185">Reference proteome</keyword>
<keyword evidence="4 6" id="KW-1133">Transmembrane helix</keyword>
<dbReference type="PANTHER" id="PTHR12483:SF115">
    <property type="entry name" value="COPPER TRANSPORT PROTEIN"/>
    <property type="match status" value="1"/>
</dbReference>
<dbReference type="GO" id="GO:0005375">
    <property type="term" value="F:copper ion transmembrane transporter activity"/>
    <property type="evidence" value="ECO:0007669"/>
    <property type="project" value="UniProtKB-UniRule"/>
</dbReference>
<feature type="transmembrane region" description="Helical" evidence="6">
    <location>
        <begin position="44"/>
        <end position="61"/>
    </location>
</feature>
<evidence type="ECO:0000256" key="4">
    <source>
        <dbReference type="ARBA" id="ARBA00022989"/>
    </source>
</evidence>
<comment type="subcellular location">
    <subcellularLocation>
        <location evidence="6">Membrane</location>
        <topology evidence="6">Multi-pass membrane protein</topology>
    </subcellularLocation>
</comment>
<dbReference type="InterPro" id="IPR007274">
    <property type="entry name" value="Cop_transporter"/>
</dbReference>
<gene>
    <name evidence="7" type="ORF">KP509_13G061100</name>
</gene>
<sequence>MDMSTNGTSAASTMKMKEYQMWFYWGDETLILAKGWTTTSGGPYFASLVALFAMAFVNQLLDRLVSRNSPLKQFFRRHKVGTSSCKWTIFPNKYLSFLARLFLGTVFLIRVSLAYLLMLAAMSFNGGVFIAIVLGFTAGYFVFRTDIHGGGQVL</sequence>
<evidence type="ECO:0000256" key="1">
    <source>
        <dbReference type="ARBA" id="ARBA00006921"/>
    </source>
</evidence>
<keyword evidence="6" id="KW-0406">Ion transport</keyword>
<dbReference type="PANTHER" id="PTHR12483">
    <property type="entry name" value="SOLUTE CARRIER FAMILY 31 COPPER TRANSPORTERS"/>
    <property type="match status" value="1"/>
</dbReference>
<dbReference type="OrthoDB" id="73901at2759"/>
<keyword evidence="6" id="KW-0186">Copper</keyword>
<evidence type="ECO:0000256" key="6">
    <source>
        <dbReference type="RuleBase" id="RU367022"/>
    </source>
</evidence>
<dbReference type="Pfam" id="PF04145">
    <property type="entry name" value="Ctr"/>
    <property type="match status" value="1"/>
</dbReference>
<reference evidence="7" key="1">
    <citation type="submission" date="2021-08" db="EMBL/GenBank/DDBJ databases">
        <title>WGS assembly of Ceratopteris richardii.</title>
        <authorList>
            <person name="Marchant D.B."/>
            <person name="Chen G."/>
            <person name="Jenkins J."/>
            <person name="Shu S."/>
            <person name="Leebens-Mack J."/>
            <person name="Grimwood J."/>
            <person name="Schmutz J."/>
            <person name="Soltis P."/>
            <person name="Soltis D."/>
            <person name="Chen Z.-H."/>
        </authorList>
    </citation>
    <scope>NUCLEOTIDE SEQUENCE</scope>
    <source>
        <strain evidence="7">Whitten #5841</strain>
        <tissue evidence="7">Leaf</tissue>
    </source>
</reference>
<dbReference type="GO" id="GO:0016020">
    <property type="term" value="C:membrane"/>
    <property type="evidence" value="ECO:0007669"/>
    <property type="project" value="UniProtKB-SubCell"/>
</dbReference>